<gene>
    <name evidence="1" type="ORF">EVAR_90899_1</name>
</gene>
<accession>A0A4C2A3Z6</accession>
<comment type="caution">
    <text evidence="1">The sequence shown here is derived from an EMBL/GenBank/DDBJ whole genome shotgun (WGS) entry which is preliminary data.</text>
</comment>
<evidence type="ECO:0000313" key="2">
    <source>
        <dbReference type="Proteomes" id="UP000299102"/>
    </source>
</evidence>
<organism evidence="1 2">
    <name type="scientific">Eumeta variegata</name>
    <name type="common">Bagworm moth</name>
    <name type="synonym">Eumeta japonica</name>
    <dbReference type="NCBI Taxonomy" id="151549"/>
    <lineage>
        <taxon>Eukaryota</taxon>
        <taxon>Metazoa</taxon>
        <taxon>Ecdysozoa</taxon>
        <taxon>Arthropoda</taxon>
        <taxon>Hexapoda</taxon>
        <taxon>Insecta</taxon>
        <taxon>Pterygota</taxon>
        <taxon>Neoptera</taxon>
        <taxon>Endopterygota</taxon>
        <taxon>Lepidoptera</taxon>
        <taxon>Glossata</taxon>
        <taxon>Ditrysia</taxon>
        <taxon>Tineoidea</taxon>
        <taxon>Psychidae</taxon>
        <taxon>Oiketicinae</taxon>
        <taxon>Eumeta</taxon>
    </lineage>
</organism>
<keyword evidence="2" id="KW-1185">Reference proteome</keyword>
<protein>
    <submittedName>
        <fullName evidence="1">Uncharacterized protein</fullName>
    </submittedName>
</protein>
<evidence type="ECO:0000313" key="1">
    <source>
        <dbReference type="EMBL" id="GBP93899.1"/>
    </source>
</evidence>
<sequence>MPPESSVFTDKNGFLSDEQIGNILKNSDENNDEEFLMLETEETIEDNVSVHSDEEDVITGSDDDDVLSQGNAQEERMATSGHLLHHLRNTLSVILLASRELRSNYGKYS</sequence>
<dbReference type="Proteomes" id="UP000299102">
    <property type="component" value="Unassembled WGS sequence"/>
</dbReference>
<dbReference type="AlphaFoldDB" id="A0A4C2A3Z6"/>
<dbReference type="EMBL" id="BGZK01002434">
    <property type="protein sequence ID" value="GBP93899.1"/>
    <property type="molecule type" value="Genomic_DNA"/>
</dbReference>
<reference evidence="1 2" key="1">
    <citation type="journal article" date="2019" name="Commun. Biol.">
        <title>The bagworm genome reveals a unique fibroin gene that provides high tensile strength.</title>
        <authorList>
            <person name="Kono N."/>
            <person name="Nakamura H."/>
            <person name="Ohtoshi R."/>
            <person name="Tomita M."/>
            <person name="Numata K."/>
            <person name="Arakawa K."/>
        </authorList>
    </citation>
    <scope>NUCLEOTIDE SEQUENCE [LARGE SCALE GENOMIC DNA]</scope>
</reference>
<proteinExistence type="predicted"/>
<dbReference type="OrthoDB" id="7475982at2759"/>
<name>A0A4C2A3Z6_EUMVA</name>